<dbReference type="EMBL" id="AYKW01000013">
    <property type="protein sequence ID" value="PIL30713.1"/>
    <property type="molecule type" value="Genomic_DNA"/>
</dbReference>
<gene>
    <name evidence="3" type="ORF">GSI_06881</name>
</gene>
<name>A0A2G8SAD2_9APHY</name>
<protein>
    <recommendedName>
        <fullName evidence="2">DUF6534 domain-containing protein</fullName>
    </recommendedName>
</protein>
<feature type="transmembrane region" description="Helical" evidence="1">
    <location>
        <begin position="154"/>
        <end position="178"/>
    </location>
</feature>
<accession>A0A2G8SAD2</accession>
<feature type="transmembrane region" description="Helical" evidence="1">
    <location>
        <begin position="12"/>
        <end position="34"/>
    </location>
</feature>
<evidence type="ECO:0000256" key="1">
    <source>
        <dbReference type="SAM" id="Phobius"/>
    </source>
</evidence>
<dbReference type="STRING" id="1077348.A0A2G8SAD2"/>
<dbReference type="Pfam" id="PF20152">
    <property type="entry name" value="DUF6534"/>
    <property type="match status" value="1"/>
</dbReference>
<dbReference type="OrthoDB" id="3183258at2759"/>
<dbReference type="PANTHER" id="PTHR40465">
    <property type="entry name" value="CHROMOSOME 1, WHOLE GENOME SHOTGUN SEQUENCE"/>
    <property type="match status" value="1"/>
</dbReference>
<keyword evidence="1" id="KW-1133">Transmembrane helix</keyword>
<feature type="transmembrane region" description="Helical" evidence="1">
    <location>
        <begin position="46"/>
        <end position="67"/>
    </location>
</feature>
<feature type="transmembrane region" description="Helical" evidence="1">
    <location>
        <begin position="87"/>
        <end position="105"/>
    </location>
</feature>
<organism evidence="3 4">
    <name type="scientific">Ganoderma sinense ZZ0214-1</name>
    <dbReference type="NCBI Taxonomy" id="1077348"/>
    <lineage>
        <taxon>Eukaryota</taxon>
        <taxon>Fungi</taxon>
        <taxon>Dikarya</taxon>
        <taxon>Basidiomycota</taxon>
        <taxon>Agaricomycotina</taxon>
        <taxon>Agaricomycetes</taxon>
        <taxon>Polyporales</taxon>
        <taxon>Polyporaceae</taxon>
        <taxon>Ganoderma</taxon>
    </lineage>
</organism>
<evidence type="ECO:0000259" key="2">
    <source>
        <dbReference type="Pfam" id="PF20152"/>
    </source>
</evidence>
<keyword evidence="4" id="KW-1185">Reference proteome</keyword>
<dbReference type="Proteomes" id="UP000230002">
    <property type="component" value="Unassembled WGS sequence"/>
</dbReference>
<keyword evidence="1" id="KW-0472">Membrane</keyword>
<reference evidence="3 4" key="1">
    <citation type="journal article" date="2015" name="Sci. Rep.">
        <title>Chromosome-level genome map provides insights into diverse defense mechanisms in the medicinal fungus Ganoderma sinense.</title>
        <authorList>
            <person name="Zhu Y."/>
            <person name="Xu J."/>
            <person name="Sun C."/>
            <person name="Zhou S."/>
            <person name="Xu H."/>
            <person name="Nelson D.R."/>
            <person name="Qian J."/>
            <person name="Song J."/>
            <person name="Luo H."/>
            <person name="Xiang L."/>
            <person name="Li Y."/>
            <person name="Xu Z."/>
            <person name="Ji A."/>
            <person name="Wang L."/>
            <person name="Lu S."/>
            <person name="Hayward A."/>
            <person name="Sun W."/>
            <person name="Li X."/>
            <person name="Schwartz D.C."/>
            <person name="Wang Y."/>
            <person name="Chen S."/>
        </authorList>
    </citation>
    <scope>NUCLEOTIDE SEQUENCE [LARGE SCALE GENOMIC DNA]</scope>
    <source>
        <strain evidence="3 4">ZZ0214-1</strain>
    </source>
</reference>
<sequence>MSTFIKVVYGPMFIGVIFNVLLYGVMLTQTYMYFNMYKDDRSWIKSFVLILFLCDTVNTGFDIAFLYDPLINNFGNVEPLTRASWMFITDPVITAIIAFLVQLFFAWRVNVLTSNRWIVTAILICAVAQLLGGIGTSIGVTIVRDFGELRKFQAVGIVWLVAAALGDVLITAALVWHLRNHKTGMTFTDDLIDKIIRLTVQTGLITAVFAMINLALYLAMPTGYDMIFNLPLAKLYTNSLMSTLNSQRIWKAASDRPGSESLGYSGQRSRLNVNVLREGSGRKSTRVTDRIVIGVESHQMGDFEDVVYPPSSTPSDSLIPDQKTITEAV</sequence>
<comment type="caution">
    <text evidence="3">The sequence shown here is derived from an EMBL/GenBank/DDBJ whole genome shotgun (WGS) entry which is preliminary data.</text>
</comment>
<dbReference type="InterPro" id="IPR045339">
    <property type="entry name" value="DUF6534"/>
</dbReference>
<feature type="transmembrane region" description="Helical" evidence="1">
    <location>
        <begin position="117"/>
        <end position="142"/>
    </location>
</feature>
<dbReference type="AlphaFoldDB" id="A0A2G8SAD2"/>
<keyword evidence="1" id="KW-0812">Transmembrane</keyword>
<feature type="transmembrane region" description="Helical" evidence="1">
    <location>
        <begin position="198"/>
        <end position="220"/>
    </location>
</feature>
<evidence type="ECO:0000313" key="4">
    <source>
        <dbReference type="Proteomes" id="UP000230002"/>
    </source>
</evidence>
<feature type="domain" description="DUF6534" evidence="2">
    <location>
        <begin position="163"/>
        <end position="247"/>
    </location>
</feature>
<dbReference type="PANTHER" id="PTHR40465:SF1">
    <property type="entry name" value="DUF6534 DOMAIN-CONTAINING PROTEIN"/>
    <property type="match status" value="1"/>
</dbReference>
<proteinExistence type="predicted"/>
<evidence type="ECO:0000313" key="3">
    <source>
        <dbReference type="EMBL" id="PIL30713.1"/>
    </source>
</evidence>